<dbReference type="InterPro" id="IPR002885">
    <property type="entry name" value="PPR_rpt"/>
</dbReference>
<dbReference type="FunCoup" id="A0A2G5FBQ0">
    <property type="interactions" value="1511"/>
</dbReference>
<feature type="repeat" description="PPR" evidence="2">
    <location>
        <begin position="499"/>
        <end position="533"/>
    </location>
</feature>
<accession>A0A2G5FBQ0</accession>
<dbReference type="PANTHER" id="PTHR47926">
    <property type="entry name" value="PENTATRICOPEPTIDE REPEAT-CONTAINING PROTEIN"/>
    <property type="match status" value="1"/>
</dbReference>
<feature type="repeat" description="PPR" evidence="2">
    <location>
        <begin position="464"/>
        <end position="498"/>
    </location>
</feature>
<dbReference type="FunFam" id="1.25.40.10:FF:000196">
    <property type="entry name" value="Pentatricopeptide repeat-containing protein At4g14850"/>
    <property type="match status" value="1"/>
</dbReference>
<evidence type="ECO:0008006" key="5">
    <source>
        <dbReference type="Google" id="ProtNLM"/>
    </source>
</evidence>
<gene>
    <name evidence="3" type="ORF">AQUCO_00100680v1</name>
</gene>
<dbReference type="GO" id="GO:0003723">
    <property type="term" value="F:RNA binding"/>
    <property type="evidence" value="ECO:0007669"/>
    <property type="project" value="InterPro"/>
</dbReference>
<dbReference type="FunFam" id="1.25.40.10:FF:000646">
    <property type="entry name" value="Pentatricopeptide repeat-containing protein, chloroplastic"/>
    <property type="match status" value="1"/>
</dbReference>
<feature type="repeat" description="PPR" evidence="2">
    <location>
        <begin position="429"/>
        <end position="463"/>
    </location>
</feature>
<feature type="repeat" description="PPR" evidence="2">
    <location>
        <begin position="600"/>
        <end position="634"/>
    </location>
</feature>
<name>A0A2G5FBQ0_AQUCA</name>
<dbReference type="GO" id="GO:0009451">
    <property type="term" value="P:RNA modification"/>
    <property type="evidence" value="ECO:0007669"/>
    <property type="project" value="InterPro"/>
</dbReference>
<dbReference type="FunFam" id="1.25.40.10:FF:000380">
    <property type="entry name" value="Pentatricopeptide repeat-containing protein, chloroplastic"/>
    <property type="match status" value="1"/>
</dbReference>
<dbReference type="Pfam" id="PF13041">
    <property type="entry name" value="PPR_2"/>
    <property type="match status" value="4"/>
</dbReference>
<dbReference type="GO" id="GO:0099402">
    <property type="term" value="P:plant organ development"/>
    <property type="evidence" value="ECO:0007669"/>
    <property type="project" value="UniProtKB-ARBA"/>
</dbReference>
<feature type="non-terminal residue" evidence="3">
    <location>
        <position position="1"/>
    </location>
</feature>
<dbReference type="STRING" id="218851.A0A2G5FBQ0"/>
<keyword evidence="4" id="KW-1185">Reference proteome</keyword>
<organism evidence="3 4">
    <name type="scientific">Aquilegia coerulea</name>
    <name type="common">Rocky mountain columbine</name>
    <dbReference type="NCBI Taxonomy" id="218851"/>
    <lineage>
        <taxon>Eukaryota</taxon>
        <taxon>Viridiplantae</taxon>
        <taxon>Streptophyta</taxon>
        <taxon>Embryophyta</taxon>
        <taxon>Tracheophyta</taxon>
        <taxon>Spermatophyta</taxon>
        <taxon>Magnoliopsida</taxon>
        <taxon>Ranunculales</taxon>
        <taxon>Ranunculaceae</taxon>
        <taxon>Thalictroideae</taxon>
        <taxon>Aquilegia</taxon>
    </lineage>
</organism>
<evidence type="ECO:0000256" key="1">
    <source>
        <dbReference type="ARBA" id="ARBA00022737"/>
    </source>
</evidence>
<dbReference type="InterPro" id="IPR011990">
    <property type="entry name" value="TPR-like_helical_dom_sf"/>
</dbReference>
<dbReference type="FunFam" id="1.25.40.10:FF:000158">
    <property type="entry name" value="pentatricopeptide repeat-containing protein At2g33680"/>
    <property type="match status" value="1"/>
</dbReference>
<dbReference type="Pfam" id="PF01535">
    <property type="entry name" value="PPR"/>
    <property type="match status" value="4"/>
</dbReference>
<protein>
    <recommendedName>
        <fullName evidence="5">Pentacotripeptide-repeat region of PRORP domain-containing protein</fullName>
    </recommendedName>
</protein>
<dbReference type="InterPro" id="IPR046960">
    <property type="entry name" value="PPR_At4g14850-like_plant"/>
</dbReference>
<dbReference type="NCBIfam" id="TIGR00756">
    <property type="entry name" value="PPR"/>
    <property type="match status" value="6"/>
</dbReference>
<proteinExistence type="predicted"/>
<dbReference type="PANTHER" id="PTHR47926:SF386">
    <property type="entry name" value="PENTATRICOPEPTIDE REPEAT-CONTAINING PROTEIN"/>
    <property type="match status" value="1"/>
</dbReference>
<dbReference type="Gene3D" id="1.25.40.10">
    <property type="entry name" value="Tetratricopeptide repeat domain"/>
    <property type="match status" value="5"/>
</dbReference>
<feature type="repeat" description="PPR" evidence="2">
    <location>
        <begin position="328"/>
        <end position="362"/>
    </location>
</feature>
<reference evidence="3 4" key="1">
    <citation type="submission" date="2017-09" db="EMBL/GenBank/DDBJ databases">
        <title>WGS assembly of Aquilegia coerulea Goldsmith.</title>
        <authorList>
            <person name="Hodges S."/>
            <person name="Kramer E."/>
            <person name="Nordborg M."/>
            <person name="Tomkins J."/>
            <person name="Borevitz J."/>
            <person name="Derieg N."/>
            <person name="Yan J."/>
            <person name="Mihaltcheva S."/>
            <person name="Hayes R.D."/>
            <person name="Rokhsar D."/>
        </authorList>
    </citation>
    <scope>NUCLEOTIDE SEQUENCE [LARGE SCALE GENOMIC DNA]</scope>
    <source>
        <strain evidence="4">cv. Goldsmith</strain>
    </source>
</reference>
<dbReference type="EMBL" id="KZ305018">
    <property type="protein sequence ID" value="PIA65367.1"/>
    <property type="molecule type" value="Genomic_DNA"/>
</dbReference>
<dbReference type="InParanoid" id="A0A2G5FBQ0"/>
<feature type="repeat" description="PPR" evidence="2">
    <location>
        <begin position="227"/>
        <end position="261"/>
    </location>
</feature>
<dbReference type="AlphaFoldDB" id="A0A2G5FBQ0"/>
<sequence>ENLAIKQTHFSQHYENRKNKQILYKSYFHQIYSLCKESRILEAVELLNEMDFKELKIGPEIYGELLQGCVYERALFTGKQIHAQILKNGDFFSKNEYIETKLVIFYAKCDSLSVSNDLFYRLRKKNVFSWSAMVGLHCRLGSNEEALKGYCQMLENGFFPDNFVLPIALKACSALQLIEFGKGIHGYVLKMGYGCCVFVASSLVDMYGKCRLLDDAKKIFDDITERNVVTWNSMVVGYAQNGRNEEAIKVFYDMRVEGIKPTHVTVASFLSASANLDAIEEGKQGHAIAVISGLELNNIFGTSLINFYSKVGLMEDAELVFSEMADRDGVTWNLLISGYVQVGKVDKALDTCRQMRSENFRFDSVTLASVLSASANTRNLELGRVSHGYCVRNNLVSDLVVASNTVDMYAKCGKINNARWVFNSTKQRDLVLWNTLIAAYAEWGFSGEALKLFNQMQLEGVVPNVVSWNLVIMGFFRLGQVVEAENMFAWMQSTGMKPSIITYNTLLSGMCENGFADESILLFKEMQAVGLQPNTASIIGVLSACTKVVSLEYGKVIHGYITRHGFFSSISLSASIIDMYTKCGSLSLAKKAFDIQLSKELPLYNVMISGYAMHGQTVDALALYKEMQEEGIEPDRISFTAVLSACSHAGLVGEGLEVFTKMFSVYHVNPSMEHYGCVVSLLSRCGTFDEALQFVQAMPFDPDAHTLKFLLSSCKDHGAIELAEYLSQHIKNPGCSGIQISTELHILVAGNRSHPQTEVIYKPLAWFEMEMRIFKELLRT</sequence>
<dbReference type="PROSITE" id="PS51375">
    <property type="entry name" value="PPR"/>
    <property type="match status" value="7"/>
</dbReference>
<evidence type="ECO:0000313" key="3">
    <source>
        <dbReference type="EMBL" id="PIA65367.1"/>
    </source>
</evidence>
<dbReference type="OrthoDB" id="185373at2759"/>
<evidence type="ECO:0000313" key="4">
    <source>
        <dbReference type="Proteomes" id="UP000230069"/>
    </source>
</evidence>
<keyword evidence="1" id="KW-0677">Repeat</keyword>
<evidence type="ECO:0000256" key="2">
    <source>
        <dbReference type="PROSITE-ProRule" id="PRU00708"/>
    </source>
</evidence>
<feature type="repeat" description="PPR" evidence="2">
    <location>
        <begin position="126"/>
        <end position="160"/>
    </location>
</feature>
<dbReference type="Proteomes" id="UP000230069">
    <property type="component" value="Unassembled WGS sequence"/>
</dbReference>